<feature type="compositionally biased region" description="Polar residues" evidence="2">
    <location>
        <begin position="186"/>
        <end position="201"/>
    </location>
</feature>
<keyword evidence="1" id="KW-0175">Coiled coil</keyword>
<dbReference type="Proteomes" id="UP000559256">
    <property type="component" value="Unassembled WGS sequence"/>
</dbReference>
<sequence>MSLSKFKAKPPFSGSLRAFKKILKHSDQNLPPDRSLVHDDSSDASTSSTPRSPPQALPELPLKKSKRPLLSELLFSTDTRPSEGVEQQPCPSLPPLFFDASSSNTSFVASSTACSHPIDEPSPSRSQTPRRNHNHKCSDLTSVSSPTTPRPHTHPRPPSPSTPWSPNSTLVAFDGPYRSSPRETKPLQSAQASNRRSSGNPRVSDLIANYEALAIAVQAAQALAGPSSSSSPTRSPLRRHCRQGPDIDCGHLEQIRSLEKRIEELEKEHEEQAELIAEMQEENESFYMRLCETNRQNKKLKKRLRTIAQSALDIHSEDESDYGLESPSGLLQTHDAFGPTSASAHPHTQTQTPTDSQSEFYPSSPSQPTFNRRSLSHYSRRTSRRYSRYSRYSAGNDNLLDTDSRSHINIETLRSDMLSKPHGFYVDSDYDEYDWCSEENGSLNDVYPSTSSPTPAR</sequence>
<organism evidence="3 4">
    <name type="scientific">Tetrapyrgos nigripes</name>
    <dbReference type="NCBI Taxonomy" id="182062"/>
    <lineage>
        <taxon>Eukaryota</taxon>
        <taxon>Fungi</taxon>
        <taxon>Dikarya</taxon>
        <taxon>Basidiomycota</taxon>
        <taxon>Agaricomycotina</taxon>
        <taxon>Agaricomycetes</taxon>
        <taxon>Agaricomycetidae</taxon>
        <taxon>Agaricales</taxon>
        <taxon>Marasmiineae</taxon>
        <taxon>Marasmiaceae</taxon>
        <taxon>Tetrapyrgos</taxon>
    </lineage>
</organism>
<dbReference type="AlphaFoldDB" id="A0A8H5LQF7"/>
<feature type="compositionally biased region" description="Low complexity" evidence="2">
    <location>
        <begin position="223"/>
        <end position="235"/>
    </location>
</feature>
<feature type="coiled-coil region" evidence="1">
    <location>
        <begin position="252"/>
        <end position="285"/>
    </location>
</feature>
<feature type="compositionally biased region" description="Basic residues" evidence="2">
    <location>
        <begin position="374"/>
        <end position="388"/>
    </location>
</feature>
<protein>
    <submittedName>
        <fullName evidence="3">Uncharacterized protein</fullName>
    </submittedName>
</protein>
<keyword evidence="4" id="KW-1185">Reference proteome</keyword>
<reference evidence="3 4" key="1">
    <citation type="journal article" date="2020" name="ISME J.">
        <title>Uncovering the hidden diversity of litter-decomposition mechanisms in mushroom-forming fungi.</title>
        <authorList>
            <person name="Floudas D."/>
            <person name="Bentzer J."/>
            <person name="Ahren D."/>
            <person name="Johansson T."/>
            <person name="Persson P."/>
            <person name="Tunlid A."/>
        </authorList>
    </citation>
    <scope>NUCLEOTIDE SEQUENCE [LARGE SCALE GENOMIC DNA]</scope>
    <source>
        <strain evidence="3 4">CBS 291.85</strain>
    </source>
</reference>
<feature type="region of interest" description="Disordered" evidence="2">
    <location>
        <begin position="316"/>
        <end position="402"/>
    </location>
</feature>
<evidence type="ECO:0000313" key="4">
    <source>
        <dbReference type="Proteomes" id="UP000559256"/>
    </source>
</evidence>
<feature type="compositionally biased region" description="Polar residues" evidence="2">
    <location>
        <begin position="340"/>
        <end position="371"/>
    </location>
</feature>
<evidence type="ECO:0000256" key="2">
    <source>
        <dbReference type="SAM" id="MobiDB-lite"/>
    </source>
</evidence>
<feature type="region of interest" description="Disordered" evidence="2">
    <location>
        <begin position="23"/>
        <end position="202"/>
    </location>
</feature>
<comment type="caution">
    <text evidence="3">The sequence shown here is derived from an EMBL/GenBank/DDBJ whole genome shotgun (WGS) entry which is preliminary data.</text>
</comment>
<feature type="region of interest" description="Disordered" evidence="2">
    <location>
        <begin position="223"/>
        <end position="246"/>
    </location>
</feature>
<feature type="compositionally biased region" description="Low complexity" evidence="2">
    <location>
        <begin position="100"/>
        <end position="113"/>
    </location>
</feature>
<name>A0A8H5LQF7_9AGAR</name>
<proteinExistence type="predicted"/>
<evidence type="ECO:0000256" key="1">
    <source>
        <dbReference type="SAM" id="Coils"/>
    </source>
</evidence>
<gene>
    <name evidence="3" type="ORF">D9758_005781</name>
</gene>
<accession>A0A8H5LQF7</accession>
<dbReference type="EMBL" id="JAACJM010000024">
    <property type="protein sequence ID" value="KAF5366200.1"/>
    <property type="molecule type" value="Genomic_DNA"/>
</dbReference>
<evidence type="ECO:0000313" key="3">
    <source>
        <dbReference type="EMBL" id="KAF5366200.1"/>
    </source>
</evidence>